<protein>
    <submittedName>
        <fullName evidence="1">Uncharacterized protein</fullName>
    </submittedName>
</protein>
<dbReference type="OrthoDB" id="1442255at2"/>
<keyword evidence="2" id="KW-1185">Reference proteome</keyword>
<dbReference type="AlphaFoldDB" id="A0A2T0MBZ6"/>
<accession>A0A2T0MBZ6</accession>
<dbReference type="Proteomes" id="UP000237640">
    <property type="component" value="Unassembled WGS sequence"/>
</dbReference>
<comment type="caution">
    <text evidence="1">The sequence shown here is derived from an EMBL/GenBank/DDBJ whole genome shotgun (WGS) entry which is preliminary data.</text>
</comment>
<gene>
    <name evidence="1" type="ORF">CLV81_3429</name>
</gene>
<name>A0A2T0MBZ6_9FLAO</name>
<dbReference type="SUPFAM" id="SSF47226">
    <property type="entry name" value="Histidine-containing phosphotransfer domain, HPT domain"/>
    <property type="match status" value="1"/>
</dbReference>
<proteinExistence type="predicted"/>
<dbReference type="RefSeq" id="WP_106146582.1">
    <property type="nucleotide sequence ID" value="NZ_PVYX01000002.1"/>
</dbReference>
<organism evidence="1 2">
    <name type="scientific">Flagellimonas meridianipacifica</name>
    <dbReference type="NCBI Taxonomy" id="1080225"/>
    <lineage>
        <taxon>Bacteria</taxon>
        <taxon>Pseudomonadati</taxon>
        <taxon>Bacteroidota</taxon>
        <taxon>Flavobacteriia</taxon>
        <taxon>Flavobacteriales</taxon>
        <taxon>Flavobacteriaceae</taxon>
        <taxon>Flagellimonas</taxon>
    </lineage>
</organism>
<dbReference type="InterPro" id="IPR036641">
    <property type="entry name" value="HPT_dom_sf"/>
</dbReference>
<sequence length="248" mass="28923">MGSAELLRYLEKLEIGLSSFSYEELNTSEAGELKRTFNEFKNGLENKVFGVPSTNELEVIYEEIGILKPKAENKTDYKRALEKVNLLLDEFDASGLNKKQNELLQELRQVCMTSGSSEQEDNSVEKSLGTKDNDRINLVPLWEECMHRMDLMEELARLYKQNIFEFVGKTKVHLQSKNVRGLDFSCQKVRPSLRMLHCYTLLEITEQMSKVCKSDNDLKHLNFLYNQFLEEYPKVEKLLDKNMLLFKK</sequence>
<reference evidence="1 2" key="1">
    <citation type="submission" date="2018-03" db="EMBL/GenBank/DDBJ databases">
        <title>Genomic Encyclopedia of Archaeal and Bacterial Type Strains, Phase II (KMG-II): from individual species to whole genera.</title>
        <authorList>
            <person name="Goeker M."/>
        </authorList>
    </citation>
    <scope>NUCLEOTIDE SEQUENCE [LARGE SCALE GENOMIC DNA]</scope>
    <source>
        <strain evidence="1 2">DSM 25027</strain>
    </source>
</reference>
<evidence type="ECO:0000313" key="1">
    <source>
        <dbReference type="EMBL" id="PRX55023.1"/>
    </source>
</evidence>
<dbReference type="GO" id="GO:0000160">
    <property type="term" value="P:phosphorelay signal transduction system"/>
    <property type="evidence" value="ECO:0007669"/>
    <property type="project" value="InterPro"/>
</dbReference>
<dbReference type="EMBL" id="PVYX01000002">
    <property type="protein sequence ID" value="PRX55023.1"/>
    <property type="molecule type" value="Genomic_DNA"/>
</dbReference>
<evidence type="ECO:0000313" key="2">
    <source>
        <dbReference type="Proteomes" id="UP000237640"/>
    </source>
</evidence>